<feature type="compositionally biased region" description="Polar residues" evidence="1">
    <location>
        <begin position="68"/>
        <end position="87"/>
    </location>
</feature>
<accession>A0A0C4EPB5</accession>
<reference evidence="3 4" key="3">
    <citation type="journal article" date="2017" name="G3 (Bethesda)">
        <title>Comparative analysis highlights variable genome content of wheat rusts and divergence of the mating loci.</title>
        <authorList>
            <person name="Cuomo C.A."/>
            <person name="Bakkeren G."/>
            <person name="Khalil H.B."/>
            <person name="Panwar V."/>
            <person name="Joly D."/>
            <person name="Linning R."/>
            <person name="Sakthikumar S."/>
            <person name="Song X."/>
            <person name="Adiconis X."/>
            <person name="Fan L."/>
            <person name="Goldberg J.M."/>
            <person name="Levin J.Z."/>
            <person name="Young S."/>
            <person name="Zeng Q."/>
            <person name="Anikster Y."/>
            <person name="Bruce M."/>
            <person name="Wang M."/>
            <person name="Yin C."/>
            <person name="McCallum B."/>
            <person name="Szabo L.J."/>
            <person name="Hulbert S."/>
            <person name="Chen X."/>
            <person name="Fellers J.P."/>
        </authorList>
    </citation>
    <scope>NUCLEOTIDE SEQUENCE</scope>
    <source>
        <strain evidence="3">isolate 1-1 / race 1 (BBBD)</strain>
        <strain evidence="4">Isolate 1-1 / race 1 (BBBD)</strain>
    </source>
</reference>
<reference evidence="2" key="1">
    <citation type="submission" date="2009-11" db="EMBL/GenBank/DDBJ databases">
        <authorList>
            <consortium name="The Broad Institute Genome Sequencing Platform"/>
            <person name="Ward D."/>
            <person name="Feldgarden M."/>
            <person name="Earl A."/>
            <person name="Young S.K."/>
            <person name="Zeng Q."/>
            <person name="Koehrsen M."/>
            <person name="Alvarado L."/>
            <person name="Berlin A."/>
            <person name="Bochicchio J."/>
            <person name="Borenstein D."/>
            <person name="Chapman S.B."/>
            <person name="Chen Z."/>
            <person name="Engels R."/>
            <person name="Freedman E."/>
            <person name="Gellesch M."/>
            <person name="Goldberg J."/>
            <person name="Griggs A."/>
            <person name="Gujja S."/>
            <person name="Heilman E."/>
            <person name="Heiman D."/>
            <person name="Hepburn T."/>
            <person name="Howarth C."/>
            <person name="Jen D."/>
            <person name="Larson L."/>
            <person name="Lewis B."/>
            <person name="Mehta T."/>
            <person name="Park D."/>
            <person name="Pearson M."/>
            <person name="Roberts A."/>
            <person name="Saif S."/>
            <person name="Shea T."/>
            <person name="Shenoy N."/>
            <person name="Sisk P."/>
            <person name="Stolte C."/>
            <person name="Sykes S."/>
            <person name="Thomson T."/>
            <person name="Walk T."/>
            <person name="White J."/>
            <person name="Yandava C."/>
            <person name="Izard J."/>
            <person name="Baranova O.V."/>
            <person name="Blanton J.M."/>
            <person name="Tanner A.C."/>
            <person name="Dewhirst F.E."/>
            <person name="Haas B."/>
            <person name="Nusbaum C."/>
            <person name="Birren B."/>
        </authorList>
    </citation>
    <scope>NUCLEOTIDE SEQUENCE [LARGE SCALE GENOMIC DNA]</scope>
    <source>
        <strain evidence="2">1-1 BBBD Race 1</strain>
    </source>
</reference>
<reference evidence="3" key="4">
    <citation type="submission" date="2025-05" db="UniProtKB">
        <authorList>
            <consortium name="EnsemblFungi"/>
        </authorList>
    </citation>
    <scope>IDENTIFICATION</scope>
    <source>
        <strain evidence="3">isolate 1-1 / race 1 (BBBD)</strain>
    </source>
</reference>
<keyword evidence="4" id="KW-1185">Reference proteome</keyword>
<feature type="compositionally biased region" description="Polar residues" evidence="1">
    <location>
        <begin position="1"/>
        <end position="19"/>
    </location>
</feature>
<dbReference type="EMBL" id="ADAS02001209">
    <property type="protein sequence ID" value="OAV86378.1"/>
    <property type="molecule type" value="Genomic_DNA"/>
</dbReference>
<evidence type="ECO:0000313" key="3">
    <source>
        <dbReference type="EnsemblFungi" id="PTTG_02616-t43_1-p1"/>
    </source>
</evidence>
<name>A0A0C4EPB5_PUCT1</name>
<proteinExistence type="predicted"/>
<sequence>MPCSRNQLRTQSNRTSSPADNPPEEQGSQDSRAADSTPARALTNEEELAADLEPLSSQDLKPSRPQALKTSSPQDLKPSKSQAPKTIIINENLTPPITQPLTHLDSSLFFPTLSSDPQSQNHNHHPLHHYSFRPFLPIFLLIILSSTSPINSPSPCGQSLSTY</sequence>
<dbReference type="Proteomes" id="UP000005240">
    <property type="component" value="Unassembled WGS sequence"/>
</dbReference>
<evidence type="ECO:0000313" key="4">
    <source>
        <dbReference type="Proteomes" id="UP000005240"/>
    </source>
</evidence>
<dbReference type="VEuPathDB" id="FungiDB:PTTG_02616"/>
<dbReference type="EnsemblFungi" id="PTTG_02616-t43_1">
    <property type="protein sequence ID" value="PTTG_02616-t43_1-p1"/>
    <property type="gene ID" value="PTTG_02616"/>
</dbReference>
<dbReference type="AlphaFoldDB" id="A0A0C4EPB5"/>
<organism evidence="2">
    <name type="scientific">Puccinia triticina (isolate 1-1 / race 1 (BBBD))</name>
    <name type="common">Brown leaf rust fungus</name>
    <dbReference type="NCBI Taxonomy" id="630390"/>
    <lineage>
        <taxon>Eukaryota</taxon>
        <taxon>Fungi</taxon>
        <taxon>Dikarya</taxon>
        <taxon>Basidiomycota</taxon>
        <taxon>Pucciniomycotina</taxon>
        <taxon>Pucciniomycetes</taxon>
        <taxon>Pucciniales</taxon>
        <taxon>Pucciniaceae</taxon>
        <taxon>Puccinia</taxon>
    </lineage>
</organism>
<gene>
    <name evidence="2" type="ORF">PTTG_02616</name>
</gene>
<reference evidence="2" key="2">
    <citation type="submission" date="2016-05" db="EMBL/GenBank/DDBJ databases">
        <title>Comparative analysis highlights variable genome content of wheat rusts and divergence of the mating loci.</title>
        <authorList>
            <person name="Cuomo C.A."/>
            <person name="Bakkeren G."/>
            <person name="Szabo L."/>
            <person name="Khalil H."/>
            <person name="Joly D."/>
            <person name="Goldberg J."/>
            <person name="Young S."/>
            <person name="Zeng Q."/>
            <person name="Fellers J."/>
        </authorList>
    </citation>
    <scope>NUCLEOTIDE SEQUENCE [LARGE SCALE GENOMIC DNA]</scope>
    <source>
        <strain evidence="2">1-1 BBBD Race 1</strain>
    </source>
</reference>
<evidence type="ECO:0000313" key="2">
    <source>
        <dbReference type="EMBL" id="OAV86378.1"/>
    </source>
</evidence>
<protein>
    <submittedName>
        <fullName evidence="2 3">Uncharacterized protein</fullName>
    </submittedName>
</protein>
<feature type="region of interest" description="Disordered" evidence="1">
    <location>
        <begin position="1"/>
        <end position="87"/>
    </location>
</feature>
<evidence type="ECO:0000256" key="1">
    <source>
        <dbReference type="SAM" id="MobiDB-lite"/>
    </source>
</evidence>